<dbReference type="EMBL" id="SGXA01000001">
    <property type="protein sequence ID" value="RZS75439.1"/>
    <property type="molecule type" value="Genomic_DNA"/>
</dbReference>
<reference evidence="2 3" key="1">
    <citation type="submission" date="2019-02" db="EMBL/GenBank/DDBJ databases">
        <title>Genomic Encyclopedia of Type Strains, Phase IV (KMG-IV): sequencing the most valuable type-strain genomes for metagenomic binning, comparative biology and taxonomic classification.</title>
        <authorList>
            <person name="Goeker M."/>
        </authorList>
    </citation>
    <scope>NUCLEOTIDE SEQUENCE [LARGE SCALE GENOMIC DNA]</scope>
    <source>
        <strain evidence="2 3">DSM 18116</strain>
    </source>
</reference>
<organism evidence="2 3">
    <name type="scientific">Pseudobacter ginsenosidimutans</name>
    <dbReference type="NCBI Taxonomy" id="661488"/>
    <lineage>
        <taxon>Bacteria</taxon>
        <taxon>Pseudomonadati</taxon>
        <taxon>Bacteroidota</taxon>
        <taxon>Chitinophagia</taxon>
        <taxon>Chitinophagales</taxon>
        <taxon>Chitinophagaceae</taxon>
        <taxon>Pseudobacter</taxon>
    </lineage>
</organism>
<accession>A0A4Q7N2Y6</accession>
<dbReference type="AlphaFoldDB" id="A0A4Q7N2Y6"/>
<dbReference type="Proteomes" id="UP000293874">
    <property type="component" value="Unassembled WGS sequence"/>
</dbReference>
<feature type="transmembrane region" description="Helical" evidence="1">
    <location>
        <begin position="7"/>
        <end position="26"/>
    </location>
</feature>
<comment type="caution">
    <text evidence="2">The sequence shown here is derived from an EMBL/GenBank/DDBJ whole genome shotgun (WGS) entry which is preliminary data.</text>
</comment>
<keyword evidence="3" id="KW-1185">Reference proteome</keyword>
<keyword evidence="1" id="KW-1133">Transmembrane helix</keyword>
<sequence length="322" mass="36927">MMKQSSVINSFVSAGISQYHIAVMTIANNHTGKMMKPIALIPVFAALFAGAFLSCKKDKDNNPQPGSSYRIKTTLDGGDKKTFIYDNENRLTRIEFSGGTYQLVYSAVEIKAQTYFANGNPDPNWKYLFSVNNNRINGGFRYLPNGAVGRDYRFEYDIDGRLQLTLMRLFDFTGDVSESHRYYFLYDAENNLQQVAYTRENRNGAVMEKADSVAAMISYYTRRDFIRWKQTGFDFFGKSTGGIRFTGLDIIPFSFLFQENIILSEKAIQTIGTKKFNWNQGTHSWSPVSSNNQNYPESDYQYNDQGLPVKFKNISIEWESYK</sequence>
<name>A0A4Q7N2Y6_9BACT</name>
<evidence type="ECO:0000313" key="3">
    <source>
        <dbReference type="Proteomes" id="UP000293874"/>
    </source>
</evidence>
<dbReference type="OrthoDB" id="684452at2"/>
<gene>
    <name evidence="2" type="ORF">EV199_1305</name>
</gene>
<feature type="transmembrane region" description="Helical" evidence="1">
    <location>
        <begin position="38"/>
        <end position="55"/>
    </location>
</feature>
<evidence type="ECO:0000256" key="1">
    <source>
        <dbReference type="SAM" id="Phobius"/>
    </source>
</evidence>
<proteinExistence type="predicted"/>
<keyword evidence="1" id="KW-0812">Transmembrane</keyword>
<protein>
    <recommendedName>
        <fullName evidence="4">YD repeat-containing protein</fullName>
    </recommendedName>
</protein>
<dbReference type="RefSeq" id="WP_130539807.1">
    <property type="nucleotide sequence ID" value="NZ_CP042431.1"/>
</dbReference>
<evidence type="ECO:0008006" key="4">
    <source>
        <dbReference type="Google" id="ProtNLM"/>
    </source>
</evidence>
<keyword evidence="1" id="KW-0472">Membrane</keyword>
<evidence type="ECO:0000313" key="2">
    <source>
        <dbReference type="EMBL" id="RZS75439.1"/>
    </source>
</evidence>